<keyword evidence="3 5" id="KW-0067">ATP-binding</keyword>
<dbReference type="InterPro" id="IPR027417">
    <property type="entry name" value="P-loop_NTPase"/>
</dbReference>
<keyword evidence="2" id="KW-0547">Nucleotide-binding</keyword>
<dbReference type="PANTHER" id="PTHR43023:SF6">
    <property type="entry name" value="INTERMEMBRANE PHOSPHOLIPID TRANSPORT SYSTEM ATP-BINDING PROTEIN MLAF"/>
    <property type="match status" value="1"/>
</dbReference>
<evidence type="ECO:0000256" key="3">
    <source>
        <dbReference type="ARBA" id="ARBA00022840"/>
    </source>
</evidence>
<evidence type="ECO:0000313" key="6">
    <source>
        <dbReference type="Proteomes" id="UP000702544"/>
    </source>
</evidence>
<dbReference type="SMART" id="SM00382">
    <property type="entry name" value="AAA"/>
    <property type="match status" value="1"/>
</dbReference>
<dbReference type="Gene3D" id="3.40.50.300">
    <property type="entry name" value="P-loop containing nucleotide triphosphate hydrolases"/>
    <property type="match status" value="1"/>
</dbReference>
<dbReference type="PROSITE" id="PS00211">
    <property type="entry name" value="ABC_TRANSPORTER_1"/>
    <property type="match status" value="1"/>
</dbReference>
<keyword evidence="1" id="KW-0813">Transport</keyword>
<protein>
    <submittedName>
        <fullName evidence="5">ATP-binding cassette domain-containing protein</fullName>
    </submittedName>
</protein>
<dbReference type="InterPro" id="IPR003439">
    <property type="entry name" value="ABC_transporter-like_ATP-bd"/>
</dbReference>
<dbReference type="EMBL" id="JAACAK010000049">
    <property type="protein sequence ID" value="NIR74922.1"/>
    <property type="molecule type" value="Genomic_DNA"/>
</dbReference>
<reference evidence="5 6" key="1">
    <citation type="submission" date="2020-01" db="EMBL/GenBank/DDBJ databases">
        <title>Genomes assembled from Gulf of Kutch pelagic sediment metagenomes.</title>
        <authorList>
            <person name="Chandrashekar M."/>
            <person name="Mahajan M.S."/>
            <person name="Dave K.J."/>
            <person name="Vatsa P."/>
            <person name="Nathani N.M."/>
        </authorList>
    </citation>
    <scope>NUCLEOTIDE SEQUENCE [LARGE SCALE GENOMIC DNA]</scope>
    <source>
        <strain evidence="5">KS3-K002</strain>
    </source>
</reference>
<name>A0AAE4Z950_9BACT</name>
<dbReference type="PROSITE" id="PS50893">
    <property type="entry name" value="ABC_TRANSPORTER_2"/>
    <property type="match status" value="1"/>
</dbReference>
<accession>A0AAE4Z950</accession>
<gene>
    <name evidence="5" type="ORF">GWO12_07380</name>
</gene>
<dbReference type="SUPFAM" id="SSF52540">
    <property type="entry name" value="P-loop containing nucleoside triphosphate hydrolases"/>
    <property type="match status" value="1"/>
</dbReference>
<proteinExistence type="predicted"/>
<dbReference type="GO" id="GO:0005524">
    <property type="term" value="F:ATP binding"/>
    <property type="evidence" value="ECO:0007669"/>
    <property type="project" value="UniProtKB-KW"/>
</dbReference>
<evidence type="ECO:0000256" key="2">
    <source>
        <dbReference type="ARBA" id="ARBA00022741"/>
    </source>
</evidence>
<evidence type="ECO:0000259" key="4">
    <source>
        <dbReference type="PROSITE" id="PS50893"/>
    </source>
</evidence>
<dbReference type="GO" id="GO:0016887">
    <property type="term" value="F:ATP hydrolysis activity"/>
    <property type="evidence" value="ECO:0007669"/>
    <property type="project" value="InterPro"/>
</dbReference>
<comment type="caution">
    <text evidence="5">The sequence shown here is derived from an EMBL/GenBank/DDBJ whole genome shotgun (WGS) entry which is preliminary data.</text>
</comment>
<organism evidence="5 6">
    <name type="scientific">Candidatus Kutchimonas denitrificans</name>
    <dbReference type="NCBI Taxonomy" id="3056748"/>
    <lineage>
        <taxon>Bacteria</taxon>
        <taxon>Pseudomonadati</taxon>
        <taxon>Gemmatimonadota</taxon>
        <taxon>Gemmatimonadia</taxon>
        <taxon>Candidatus Palauibacterales</taxon>
        <taxon>Candidatus Palauibacteraceae</taxon>
        <taxon>Candidatus Kutchimonas</taxon>
    </lineage>
</organism>
<sequence length="249" mass="27322">MIDIIGVSKSFGDKVVLKDVSLRVHEGGTTALFGPSGTGKSVLIKHIIGLIEPDEGNVIVDGVSIPSASRRELNEVRQRVGYVFQGSALFDSLSVGENIRLGMDIDGCRRTAEECEARIIECLRLVNLDPEVAELYPIELSGGMQKRVAIARAFAGHQRYLLYDEPTTGLDPENAFIISSLIEHLQEEIGVTSIMVTHDIENGFRVADRVALLHQGGIRFEGTVDEFRNTDDPVVRRFVSPSEEIAGVY</sequence>
<dbReference type="InterPro" id="IPR003593">
    <property type="entry name" value="AAA+_ATPase"/>
</dbReference>
<evidence type="ECO:0000256" key="1">
    <source>
        <dbReference type="ARBA" id="ARBA00022448"/>
    </source>
</evidence>
<dbReference type="PANTHER" id="PTHR43023">
    <property type="entry name" value="PROTEIN TRIGALACTOSYLDIACYLGLYCEROL 3, CHLOROPLASTIC"/>
    <property type="match status" value="1"/>
</dbReference>
<dbReference type="AlphaFoldDB" id="A0AAE4Z950"/>
<evidence type="ECO:0000313" key="5">
    <source>
        <dbReference type="EMBL" id="NIR74922.1"/>
    </source>
</evidence>
<dbReference type="Proteomes" id="UP000702544">
    <property type="component" value="Unassembled WGS sequence"/>
</dbReference>
<dbReference type="InterPro" id="IPR017871">
    <property type="entry name" value="ABC_transporter-like_CS"/>
</dbReference>
<dbReference type="Pfam" id="PF00005">
    <property type="entry name" value="ABC_tran"/>
    <property type="match status" value="1"/>
</dbReference>
<feature type="domain" description="ABC transporter" evidence="4">
    <location>
        <begin position="2"/>
        <end position="240"/>
    </location>
</feature>